<dbReference type="Proteomes" id="UP000185728">
    <property type="component" value="Unassembled WGS sequence"/>
</dbReference>
<dbReference type="InterPro" id="IPR050680">
    <property type="entry name" value="YpeA/RimI_acetyltransf"/>
</dbReference>
<dbReference type="PROSITE" id="PS51186">
    <property type="entry name" value="GNAT"/>
    <property type="match status" value="1"/>
</dbReference>
<feature type="domain" description="N-acetyltransferase" evidence="3">
    <location>
        <begin position="4"/>
        <end position="155"/>
    </location>
</feature>
<gene>
    <name evidence="4" type="ORF">SAMN05421766_105146</name>
</gene>
<name>A0ABY1KYW7_9FLAO</name>
<evidence type="ECO:0000259" key="3">
    <source>
        <dbReference type="PROSITE" id="PS51186"/>
    </source>
</evidence>
<evidence type="ECO:0000256" key="2">
    <source>
        <dbReference type="ARBA" id="ARBA00023315"/>
    </source>
</evidence>
<evidence type="ECO:0000313" key="4">
    <source>
        <dbReference type="EMBL" id="SIS95063.1"/>
    </source>
</evidence>
<dbReference type="CDD" id="cd04301">
    <property type="entry name" value="NAT_SF"/>
    <property type="match status" value="1"/>
</dbReference>
<dbReference type="PANTHER" id="PTHR43420">
    <property type="entry name" value="ACETYLTRANSFERASE"/>
    <property type="match status" value="1"/>
</dbReference>
<keyword evidence="2" id="KW-0012">Acyltransferase</keyword>
<proteinExistence type="predicted"/>
<protein>
    <submittedName>
        <fullName evidence="4">Ribosomal protein S18 acetylase RimI</fullName>
    </submittedName>
</protein>
<dbReference type="SUPFAM" id="SSF55729">
    <property type="entry name" value="Acyl-CoA N-acyltransferases (Nat)"/>
    <property type="match status" value="1"/>
</dbReference>
<sequence length="155" mass="17437">MDIFKIRTAVLDDLETLLEFEQGIIAAERPYDPTLRAGRISYYDLGELIKSDDAEVVVVECEGSIVASGYAQIKKAKAYLDHEVYSYLGFMYTHSDYRGKGLNKKVVDALKTWSDSRGISEIRLTVYSDNIGAIKAYEKAGFTNHLIEMRLVGPK</sequence>
<evidence type="ECO:0000256" key="1">
    <source>
        <dbReference type="ARBA" id="ARBA00022679"/>
    </source>
</evidence>
<dbReference type="Pfam" id="PF00583">
    <property type="entry name" value="Acetyltransf_1"/>
    <property type="match status" value="1"/>
</dbReference>
<reference evidence="4 5" key="1">
    <citation type="submission" date="2017-01" db="EMBL/GenBank/DDBJ databases">
        <authorList>
            <person name="Varghese N."/>
            <person name="Submissions S."/>
        </authorList>
    </citation>
    <scope>NUCLEOTIDE SEQUENCE [LARGE SCALE GENOMIC DNA]</scope>
    <source>
        <strain evidence="4 5">DSM 2061</strain>
    </source>
</reference>
<evidence type="ECO:0000313" key="5">
    <source>
        <dbReference type="Proteomes" id="UP000185728"/>
    </source>
</evidence>
<dbReference type="EMBL" id="FTOB01000005">
    <property type="protein sequence ID" value="SIS95063.1"/>
    <property type="molecule type" value="Genomic_DNA"/>
</dbReference>
<keyword evidence="1" id="KW-0808">Transferase</keyword>
<dbReference type="RefSeq" id="WP_076456417.1">
    <property type="nucleotide sequence ID" value="NZ_FTOB01000005.1"/>
</dbReference>
<keyword evidence="4" id="KW-0687">Ribonucleoprotein</keyword>
<dbReference type="PANTHER" id="PTHR43420:SF52">
    <property type="entry name" value="N-ACETYLTRANSFERASE YODP"/>
    <property type="match status" value="1"/>
</dbReference>
<accession>A0ABY1KYW7</accession>
<keyword evidence="5" id="KW-1185">Reference proteome</keyword>
<organism evidence="4 5">
    <name type="scientific">Zobellia uliginosa</name>
    <dbReference type="NCBI Taxonomy" id="143224"/>
    <lineage>
        <taxon>Bacteria</taxon>
        <taxon>Pseudomonadati</taxon>
        <taxon>Bacteroidota</taxon>
        <taxon>Flavobacteriia</taxon>
        <taxon>Flavobacteriales</taxon>
        <taxon>Flavobacteriaceae</taxon>
        <taxon>Zobellia</taxon>
    </lineage>
</organism>
<keyword evidence="4" id="KW-0689">Ribosomal protein</keyword>
<dbReference type="InterPro" id="IPR016181">
    <property type="entry name" value="Acyl_CoA_acyltransferase"/>
</dbReference>
<dbReference type="InterPro" id="IPR000182">
    <property type="entry name" value="GNAT_dom"/>
</dbReference>
<dbReference type="GO" id="GO:0005840">
    <property type="term" value="C:ribosome"/>
    <property type="evidence" value="ECO:0007669"/>
    <property type="project" value="UniProtKB-KW"/>
</dbReference>
<comment type="caution">
    <text evidence="4">The sequence shown here is derived from an EMBL/GenBank/DDBJ whole genome shotgun (WGS) entry which is preliminary data.</text>
</comment>
<dbReference type="Gene3D" id="3.40.630.30">
    <property type="match status" value="1"/>
</dbReference>